<dbReference type="eggNOG" id="COG2348">
    <property type="taxonomic scope" value="Bacteria"/>
</dbReference>
<dbReference type="RefSeq" id="WP_007799562.1">
    <property type="nucleotide sequence ID" value="NZ_DS022276.1"/>
</dbReference>
<dbReference type="AlphaFoldDB" id="Q0FKT9"/>
<dbReference type="Gene3D" id="3.40.630.30">
    <property type="match status" value="1"/>
</dbReference>
<evidence type="ECO:0000313" key="2">
    <source>
        <dbReference type="EMBL" id="EAU44816.1"/>
    </source>
</evidence>
<dbReference type="Pfam" id="PF13480">
    <property type="entry name" value="Acetyltransf_6"/>
    <property type="match status" value="1"/>
</dbReference>
<dbReference type="InterPro" id="IPR050644">
    <property type="entry name" value="PG_Glycine_Bridge_Synth"/>
</dbReference>
<sequence>MIAPVLPLQQSPEYARTLRALGLGLRCGEGHGMRWLLQTRRLPLVGTVSLISRGPILGAAALPPDWLALCREGSRGPLLLNADGLPPDRLRAEGFWPLLTPATLAMLPLSTETEMRAAMLGKWRNRLNRSAAHGLQIRRLPFSASHWLLSAEAQQARRKRYRALPPALVAAFAKANPGAAQIWEARHEGQPAAAIAILRHGPTATWQIGVSHAQGRACSAMNALLWAAMRWLARKGHTTLDLGMLNCDAAPGLTRFKLGTGAKPHRLGGTWLHHPMLAPLARRLPDRLSR</sequence>
<organism evidence="2 3">
    <name type="scientific">Salipiger bermudensis (strain DSM 26914 / JCM 13377 / KCTC 12554 / HTCC2601)</name>
    <name type="common">Pelagibaca bermudensis</name>
    <dbReference type="NCBI Taxonomy" id="314265"/>
    <lineage>
        <taxon>Bacteria</taxon>
        <taxon>Pseudomonadati</taxon>
        <taxon>Pseudomonadota</taxon>
        <taxon>Alphaproteobacteria</taxon>
        <taxon>Rhodobacterales</taxon>
        <taxon>Roseobacteraceae</taxon>
        <taxon>Salipiger</taxon>
    </lineage>
</organism>
<evidence type="ECO:0000313" key="3">
    <source>
        <dbReference type="Proteomes" id="UP000006230"/>
    </source>
</evidence>
<dbReference type="HOGENOM" id="CLU_072557_0_0_5"/>
<reference evidence="2 3" key="1">
    <citation type="journal article" date="2010" name="J. Bacteriol.">
        <title>Genome sequences of Pelagibaca bermudensis HTCC2601T and Maritimibacter alkaliphilus HTCC2654T, the type strains of two marine Roseobacter genera.</title>
        <authorList>
            <person name="Thrash J.C."/>
            <person name="Cho J.C."/>
            <person name="Ferriera S."/>
            <person name="Johnson J."/>
            <person name="Vergin K.L."/>
            <person name="Giovannoni S.J."/>
        </authorList>
    </citation>
    <scope>NUCLEOTIDE SEQUENCE [LARGE SCALE GENOMIC DNA]</scope>
    <source>
        <strain evidence="3">DSM 26914 / JCM 13377 / KCTC 12554 / HTCC2601</strain>
    </source>
</reference>
<comment type="caution">
    <text evidence="2">The sequence shown here is derived from an EMBL/GenBank/DDBJ whole genome shotgun (WGS) entry which is preliminary data.</text>
</comment>
<dbReference type="EMBL" id="AATQ01000037">
    <property type="protein sequence ID" value="EAU44816.1"/>
    <property type="molecule type" value="Genomic_DNA"/>
</dbReference>
<name>Q0FKT9_SALBH</name>
<dbReference type="InterPro" id="IPR038740">
    <property type="entry name" value="BioF2-like_GNAT_dom"/>
</dbReference>
<dbReference type="Proteomes" id="UP000006230">
    <property type="component" value="Unassembled WGS sequence"/>
</dbReference>
<proteinExistence type="predicted"/>
<feature type="domain" description="BioF2-like acetyltransferase" evidence="1">
    <location>
        <begin position="156"/>
        <end position="244"/>
    </location>
</feature>
<accession>Q0FKT9</accession>
<dbReference type="PANTHER" id="PTHR36174:SF1">
    <property type="entry name" value="LIPID II:GLYCINE GLYCYLTRANSFERASE"/>
    <property type="match status" value="1"/>
</dbReference>
<dbReference type="InterPro" id="IPR016181">
    <property type="entry name" value="Acyl_CoA_acyltransferase"/>
</dbReference>
<dbReference type="PANTHER" id="PTHR36174">
    <property type="entry name" value="LIPID II:GLYCINE GLYCYLTRANSFERASE"/>
    <property type="match status" value="1"/>
</dbReference>
<protein>
    <recommendedName>
        <fullName evidence="1">BioF2-like acetyltransferase domain-containing protein</fullName>
    </recommendedName>
</protein>
<gene>
    <name evidence="2" type="ORF">R2601_22272</name>
</gene>
<dbReference type="SUPFAM" id="SSF55729">
    <property type="entry name" value="Acyl-CoA N-acyltransferases (Nat)"/>
    <property type="match status" value="1"/>
</dbReference>
<keyword evidence="3" id="KW-1185">Reference proteome</keyword>
<dbReference type="STRING" id="314265.R2601_22272"/>
<dbReference type="OrthoDB" id="341858at2"/>
<evidence type="ECO:0000259" key="1">
    <source>
        <dbReference type="Pfam" id="PF13480"/>
    </source>
</evidence>